<keyword evidence="4 6" id="KW-1133">Transmembrane helix</keyword>
<dbReference type="InterPro" id="IPR008952">
    <property type="entry name" value="Tetraspanin_EC2_sf"/>
</dbReference>
<dbReference type="GeneTree" id="ENSGT00940000172594"/>
<evidence type="ECO:0000256" key="5">
    <source>
        <dbReference type="ARBA" id="ARBA00023136"/>
    </source>
</evidence>
<dbReference type="PRINTS" id="PR00259">
    <property type="entry name" value="TMFOUR"/>
</dbReference>
<dbReference type="SUPFAM" id="SSF48652">
    <property type="entry name" value="Tetraspanin"/>
    <property type="match status" value="1"/>
</dbReference>
<keyword evidence="5 6" id="KW-0472">Membrane</keyword>
<reference evidence="7" key="3">
    <citation type="submission" date="2025-09" db="UniProtKB">
        <authorList>
            <consortium name="Ensembl"/>
        </authorList>
    </citation>
    <scope>IDENTIFICATION</scope>
</reference>
<reference evidence="8" key="1">
    <citation type="journal article" date="2002" name="Science">
        <title>The draft genome of Ciona intestinalis: insights into chordate and vertebrate origins.</title>
        <authorList>
            <person name="Dehal P."/>
            <person name="Satou Y."/>
            <person name="Campbell R.K."/>
            <person name="Chapman J."/>
            <person name="Degnan B."/>
            <person name="De Tomaso A."/>
            <person name="Davidson B."/>
            <person name="Di Gregorio A."/>
            <person name="Gelpke M."/>
            <person name="Goodstein D.M."/>
            <person name="Harafuji N."/>
            <person name="Hastings K.E."/>
            <person name="Ho I."/>
            <person name="Hotta K."/>
            <person name="Huang W."/>
            <person name="Kawashima T."/>
            <person name="Lemaire P."/>
            <person name="Martinez D."/>
            <person name="Meinertzhagen I.A."/>
            <person name="Necula S."/>
            <person name="Nonaka M."/>
            <person name="Putnam N."/>
            <person name="Rash S."/>
            <person name="Saiga H."/>
            <person name="Satake M."/>
            <person name="Terry A."/>
            <person name="Yamada L."/>
            <person name="Wang H.G."/>
            <person name="Awazu S."/>
            <person name="Azumi K."/>
            <person name="Boore J."/>
            <person name="Branno M."/>
            <person name="Chin-Bow S."/>
            <person name="DeSantis R."/>
            <person name="Doyle S."/>
            <person name="Francino P."/>
            <person name="Keys D.N."/>
            <person name="Haga S."/>
            <person name="Hayashi H."/>
            <person name="Hino K."/>
            <person name="Imai K.S."/>
            <person name="Inaba K."/>
            <person name="Kano S."/>
            <person name="Kobayashi K."/>
            <person name="Kobayashi M."/>
            <person name="Lee B.I."/>
            <person name="Makabe K.W."/>
            <person name="Manohar C."/>
            <person name="Matassi G."/>
            <person name="Medina M."/>
            <person name="Mochizuki Y."/>
            <person name="Mount S."/>
            <person name="Morishita T."/>
            <person name="Miura S."/>
            <person name="Nakayama A."/>
            <person name="Nishizaka S."/>
            <person name="Nomoto H."/>
            <person name="Ohta F."/>
            <person name="Oishi K."/>
            <person name="Rigoutsos I."/>
            <person name="Sano M."/>
            <person name="Sasaki A."/>
            <person name="Sasakura Y."/>
            <person name="Shoguchi E."/>
            <person name="Shin-i T."/>
            <person name="Spagnuolo A."/>
            <person name="Stainier D."/>
            <person name="Suzuki M.M."/>
            <person name="Tassy O."/>
            <person name="Takatori N."/>
            <person name="Tokuoka M."/>
            <person name="Yagi K."/>
            <person name="Yoshizaki F."/>
            <person name="Wada S."/>
            <person name="Zhang C."/>
            <person name="Hyatt P.D."/>
            <person name="Larimer F."/>
            <person name="Detter C."/>
            <person name="Doggett N."/>
            <person name="Glavina T."/>
            <person name="Hawkins T."/>
            <person name="Richardson P."/>
            <person name="Lucas S."/>
            <person name="Kohara Y."/>
            <person name="Levine M."/>
            <person name="Satoh N."/>
            <person name="Rokhsar D.S."/>
        </authorList>
    </citation>
    <scope>NUCLEOTIDE SEQUENCE [LARGE SCALE GENOMIC DNA]</scope>
</reference>
<name>F6VJP0_CIOIN</name>
<gene>
    <name evidence="7" type="primary">LOC100179455</name>
</gene>
<dbReference type="FunFam" id="1.10.1450.10:FF:000090">
    <property type="entry name" value="Tetraspanin"/>
    <property type="match status" value="1"/>
</dbReference>
<dbReference type="Pfam" id="PF00335">
    <property type="entry name" value="Tetraspanin"/>
    <property type="match status" value="1"/>
</dbReference>
<comment type="caution">
    <text evidence="6">Lacks conserved residue(s) required for the propagation of feature annotation.</text>
</comment>
<accession>F6VJP0</accession>
<dbReference type="InterPro" id="IPR018499">
    <property type="entry name" value="Tetraspanin/Peripherin"/>
</dbReference>
<feature type="transmembrane region" description="Helical" evidence="6">
    <location>
        <begin position="22"/>
        <end position="43"/>
    </location>
</feature>
<dbReference type="GeneID" id="100179455"/>
<reference evidence="7" key="2">
    <citation type="submission" date="2025-08" db="UniProtKB">
        <authorList>
            <consortium name="Ensembl"/>
        </authorList>
    </citation>
    <scope>IDENTIFICATION</scope>
</reference>
<evidence type="ECO:0000256" key="6">
    <source>
        <dbReference type="RuleBase" id="RU361218"/>
    </source>
</evidence>
<dbReference type="InterPro" id="IPR000301">
    <property type="entry name" value="Tetraspanin_animals"/>
</dbReference>
<keyword evidence="8" id="KW-1185">Reference proteome</keyword>
<organism evidence="7 8">
    <name type="scientific">Ciona intestinalis</name>
    <name type="common">Transparent sea squirt</name>
    <name type="synonym">Ascidia intestinalis</name>
    <dbReference type="NCBI Taxonomy" id="7719"/>
    <lineage>
        <taxon>Eukaryota</taxon>
        <taxon>Metazoa</taxon>
        <taxon>Chordata</taxon>
        <taxon>Tunicata</taxon>
        <taxon>Ascidiacea</taxon>
        <taxon>Phlebobranchia</taxon>
        <taxon>Cionidae</taxon>
        <taxon>Ciona</taxon>
    </lineage>
</organism>
<comment type="subcellular location">
    <subcellularLocation>
        <location evidence="1 6">Membrane</location>
        <topology evidence="1 6">Multi-pass membrane protein</topology>
    </subcellularLocation>
</comment>
<dbReference type="RefSeq" id="XP_026693742.1">
    <property type="nucleotide sequence ID" value="XM_026837941.1"/>
</dbReference>
<dbReference type="GO" id="GO:0016020">
    <property type="term" value="C:membrane"/>
    <property type="evidence" value="ECO:0007669"/>
    <property type="project" value="UniProtKB-SubCell"/>
</dbReference>
<dbReference type="CDD" id="cd03127">
    <property type="entry name" value="tetraspanin_LEL"/>
    <property type="match status" value="1"/>
</dbReference>
<protein>
    <recommendedName>
        <fullName evidence="6">Tetraspanin</fullName>
    </recommendedName>
</protein>
<proteinExistence type="inferred from homology"/>
<keyword evidence="3 6" id="KW-0812">Transmembrane</keyword>
<sequence length="269" mass="29636">MRWVPANVNLIAVATSSVTCIYISHITLVAMATGCAAASLAVIGCCGAMSNSKYILGMFFMFLVVLFVLLLTLVGTGVWIRTQITEASTYELQSSFILSYYGDDGDNVESVAWKYIQRDLKCCGVSTVNGDQDYIGLDGGVKFKGGEVKGAKFWRIHPRTNFTSDHPAWPDSCCVQDEQMTYKNLQLCRYDSEAGEYRYTEGCRDKVSSFLGNNFLLISAMAATLAIIETIHFCVVRQLEAAMTTPDNVSRITQFSFEAPSSSSLNRLT</sequence>
<dbReference type="OMA" id="TEGCRDK"/>
<evidence type="ECO:0000313" key="8">
    <source>
        <dbReference type="Proteomes" id="UP000008144"/>
    </source>
</evidence>
<dbReference type="Ensembl" id="ENSCINT00000027068.2">
    <property type="protein sequence ID" value="ENSCINP00000026822.2"/>
    <property type="gene ID" value="ENSCING00000014959.2"/>
</dbReference>
<feature type="transmembrane region" description="Helical" evidence="6">
    <location>
        <begin position="55"/>
        <end position="80"/>
    </location>
</feature>
<dbReference type="PANTHER" id="PTHR19282">
    <property type="entry name" value="TETRASPANIN"/>
    <property type="match status" value="1"/>
</dbReference>
<dbReference type="Gene3D" id="1.10.1450.10">
    <property type="entry name" value="Tetraspanin"/>
    <property type="match status" value="1"/>
</dbReference>
<evidence type="ECO:0000256" key="2">
    <source>
        <dbReference type="ARBA" id="ARBA00006840"/>
    </source>
</evidence>
<evidence type="ECO:0000256" key="1">
    <source>
        <dbReference type="ARBA" id="ARBA00004141"/>
    </source>
</evidence>
<dbReference type="HOGENOM" id="CLU_1140175_0_0_1"/>
<dbReference type="KEGG" id="cin:100179455"/>
<dbReference type="Proteomes" id="UP000008144">
    <property type="component" value="Unassembled WGS sequence"/>
</dbReference>
<accession>A0A1W2WM72</accession>
<evidence type="ECO:0000256" key="3">
    <source>
        <dbReference type="ARBA" id="ARBA00022692"/>
    </source>
</evidence>
<dbReference type="PROSITE" id="PS51257">
    <property type="entry name" value="PROKAR_LIPOPROTEIN"/>
    <property type="match status" value="1"/>
</dbReference>
<evidence type="ECO:0000256" key="4">
    <source>
        <dbReference type="ARBA" id="ARBA00022989"/>
    </source>
</evidence>
<evidence type="ECO:0000313" key="7">
    <source>
        <dbReference type="Ensembl" id="ENSCINP00000026822.2"/>
    </source>
</evidence>
<dbReference type="InParanoid" id="F6VJP0"/>
<dbReference type="PIRSF" id="PIRSF002419">
    <property type="entry name" value="Tetraspanin"/>
    <property type="match status" value="1"/>
</dbReference>
<comment type="similarity">
    <text evidence="2 6">Belongs to the tetraspanin (TM4SF) family.</text>
</comment>
<dbReference type="PANTHER" id="PTHR19282:SF477">
    <property type="entry name" value="TETRASPANIN"/>
    <property type="match status" value="1"/>
</dbReference>
<dbReference type="AlphaFoldDB" id="F6VJP0"/>